<keyword evidence="1" id="KW-1188">Viral release from host cell</keyword>
<dbReference type="GO" id="GO:0008233">
    <property type="term" value="F:peptidase activity"/>
    <property type="evidence" value="ECO:0007669"/>
    <property type="project" value="UniProtKB-KW"/>
</dbReference>
<dbReference type="AlphaFoldDB" id="A0A0F3IW33"/>
<evidence type="ECO:0000256" key="2">
    <source>
        <dbReference type="ARBA" id="ARBA00022670"/>
    </source>
</evidence>
<name>A0A0F3IW33_9PROT</name>
<protein>
    <recommendedName>
        <fullName evidence="4">Prohead serine protease domain-containing protein</fullName>
    </recommendedName>
</protein>
<gene>
    <name evidence="5" type="ORF">VZ95_02875</name>
</gene>
<evidence type="ECO:0000313" key="6">
    <source>
        <dbReference type="Proteomes" id="UP000033774"/>
    </source>
</evidence>
<proteinExistence type="predicted"/>
<sequence>MPEPIKPTPAEGVGAETFVRALSLTRITPAEGSDTTAAVEFEAVMSTGAAVLRYDWGRDRFVSEVLDMSPKAVDIERMNAGASVLDSHRTSGLEAVFGNVVPGSVRLENGVLKARLRLDPQDARSRKVVEGFVRGLSVGYTVSRWEIDEATDPVTVRATRWQPHEVSVVSVPADPAAMVSLAGRQAFFGPDRASHC</sequence>
<evidence type="ECO:0000256" key="3">
    <source>
        <dbReference type="ARBA" id="ARBA00022801"/>
    </source>
</evidence>
<feature type="domain" description="Prohead serine protease" evidence="4">
    <location>
        <begin position="84"/>
        <end position="182"/>
    </location>
</feature>
<organism evidence="5 6">
    <name type="scientific">Elstera litoralis</name>
    <dbReference type="NCBI Taxonomy" id="552518"/>
    <lineage>
        <taxon>Bacteria</taxon>
        <taxon>Pseudomonadati</taxon>
        <taxon>Pseudomonadota</taxon>
        <taxon>Alphaproteobacteria</taxon>
        <taxon>Rhodospirillales</taxon>
        <taxon>Rhodospirillaceae</taxon>
        <taxon>Elstera</taxon>
    </lineage>
</organism>
<evidence type="ECO:0000259" key="4">
    <source>
        <dbReference type="Pfam" id="PF04586"/>
    </source>
</evidence>
<dbReference type="RefSeq" id="WP_045774539.1">
    <property type="nucleotide sequence ID" value="NZ_LAJY01000051.1"/>
</dbReference>
<dbReference type="GO" id="GO:0006508">
    <property type="term" value="P:proteolysis"/>
    <property type="evidence" value="ECO:0007669"/>
    <property type="project" value="UniProtKB-KW"/>
</dbReference>
<reference evidence="5 6" key="1">
    <citation type="submission" date="2015-03" db="EMBL/GenBank/DDBJ databases">
        <title>Draft genome sequence of Elstera litoralis.</title>
        <authorList>
            <person name="Rahalkar M.C."/>
            <person name="Dhakephalkar P.K."/>
            <person name="Pore S.D."/>
            <person name="Arora P."/>
            <person name="Kapse N.G."/>
            <person name="Pandit P.S."/>
        </authorList>
    </citation>
    <scope>NUCLEOTIDE SEQUENCE [LARGE SCALE GENOMIC DNA]</scope>
    <source>
        <strain evidence="5 6">Dia-1</strain>
    </source>
</reference>
<dbReference type="Proteomes" id="UP000033774">
    <property type="component" value="Unassembled WGS sequence"/>
</dbReference>
<dbReference type="Pfam" id="PF04586">
    <property type="entry name" value="Peptidase_S78"/>
    <property type="match status" value="1"/>
</dbReference>
<dbReference type="InterPro" id="IPR054613">
    <property type="entry name" value="Peptidase_S78_dom"/>
</dbReference>
<comment type="caution">
    <text evidence="5">The sequence shown here is derived from an EMBL/GenBank/DDBJ whole genome shotgun (WGS) entry which is preliminary data.</text>
</comment>
<keyword evidence="6" id="KW-1185">Reference proteome</keyword>
<evidence type="ECO:0000256" key="1">
    <source>
        <dbReference type="ARBA" id="ARBA00022612"/>
    </source>
</evidence>
<dbReference type="EMBL" id="LAJY01000051">
    <property type="protein sequence ID" value="KJV10753.1"/>
    <property type="molecule type" value="Genomic_DNA"/>
</dbReference>
<keyword evidence="2" id="KW-0645">Protease</keyword>
<keyword evidence="3" id="KW-0378">Hydrolase</keyword>
<dbReference type="OrthoDB" id="9806592at2"/>
<evidence type="ECO:0000313" key="5">
    <source>
        <dbReference type="EMBL" id="KJV10753.1"/>
    </source>
</evidence>
<accession>A0A0F3IW33</accession>